<evidence type="ECO:0000313" key="3">
    <source>
        <dbReference type="Proteomes" id="UP001387447"/>
    </source>
</evidence>
<name>A0ABU9EU51_LIMFS</name>
<gene>
    <name evidence="2" type="ORF">AAEJ74_28895</name>
</gene>
<evidence type="ECO:0000259" key="1">
    <source>
        <dbReference type="Pfam" id="PF12770"/>
    </source>
</evidence>
<comment type="caution">
    <text evidence="2">The sequence shown here is derived from an EMBL/GenBank/DDBJ whole genome shotgun (WGS) entry which is preliminary data.</text>
</comment>
<dbReference type="RefSeq" id="WP_006670715.1">
    <property type="nucleotide sequence ID" value="NZ_JBBWYZ010000127.1"/>
</dbReference>
<reference evidence="2 3" key="1">
    <citation type="journal article" date="2024" name="Front. Microbiol.">
        <title>Transcriptomic insights into the dominance of two phototrophs throughout the water column of a tropical hypersaline-alkaline crater lake (Dziani Dzaha, Mayotte).</title>
        <authorList>
            <person name="Duperron S."/>
            <person name="Halary S."/>
            <person name="Bouly J.-P."/>
            <person name="Roussel T."/>
            <person name="Hugoni M."/>
            <person name="Bruto M."/>
            <person name="Oger P."/>
            <person name="Duval C."/>
            <person name="Woo A."/>
            <person name="Jezequiel D."/>
            <person name="Ader M."/>
            <person name="Leboulanger C."/>
            <person name="Agogue H."/>
            <person name="Grossi V."/>
            <person name="Trousselier M."/>
            <person name="Bernard C."/>
        </authorList>
    </citation>
    <scope>NUCLEOTIDE SEQUENCE [LARGE SCALE GENOMIC DNA]</scope>
    <source>
        <strain evidence="2 3">PMC 851.14</strain>
    </source>
</reference>
<organism evidence="2 3">
    <name type="scientific">Limnospira fusiformis PMC 851.14</name>
    <dbReference type="NCBI Taxonomy" id="2219512"/>
    <lineage>
        <taxon>Bacteria</taxon>
        <taxon>Bacillati</taxon>
        <taxon>Cyanobacteriota</taxon>
        <taxon>Cyanophyceae</taxon>
        <taxon>Oscillatoriophycideae</taxon>
        <taxon>Oscillatoriales</taxon>
        <taxon>Sirenicapillariaceae</taxon>
        <taxon>Limnospira</taxon>
    </lineage>
</organism>
<proteinExistence type="predicted"/>
<evidence type="ECO:0000313" key="2">
    <source>
        <dbReference type="EMBL" id="MEK9515504.1"/>
    </source>
</evidence>
<dbReference type="InterPro" id="IPR024983">
    <property type="entry name" value="CHAT_dom"/>
</dbReference>
<sequence length="41" mass="4926">MLNENQPPIIALRQAQLEMWNSGQWQSPYYWGAFTIQGDWR</sequence>
<accession>A0ABU9EU51</accession>
<protein>
    <submittedName>
        <fullName evidence="2">CHAT domain-containing protein</fullName>
    </submittedName>
</protein>
<dbReference type="EMBL" id="JBBWYZ010000127">
    <property type="protein sequence ID" value="MEK9515504.1"/>
    <property type="molecule type" value="Genomic_DNA"/>
</dbReference>
<dbReference type="Pfam" id="PF12770">
    <property type="entry name" value="CHAT"/>
    <property type="match status" value="1"/>
</dbReference>
<feature type="domain" description="CHAT" evidence="1">
    <location>
        <begin position="2"/>
        <end position="39"/>
    </location>
</feature>
<dbReference type="Proteomes" id="UP001387447">
    <property type="component" value="Unassembled WGS sequence"/>
</dbReference>
<keyword evidence="3" id="KW-1185">Reference proteome</keyword>